<gene>
    <name evidence="6" type="ORF">CcCBS67573_g05469</name>
</gene>
<feature type="compositionally biased region" description="Low complexity" evidence="3">
    <location>
        <begin position="48"/>
        <end position="72"/>
    </location>
</feature>
<dbReference type="InterPro" id="IPR001223">
    <property type="entry name" value="Glyco_hydro18_cat"/>
</dbReference>
<keyword evidence="4" id="KW-1133">Transmembrane helix</keyword>
<dbReference type="PROSITE" id="PS51910">
    <property type="entry name" value="GH18_2"/>
    <property type="match status" value="1"/>
</dbReference>
<proteinExistence type="predicted"/>
<dbReference type="GO" id="GO:0005975">
    <property type="term" value="P:carbohydrate metabolic process"/>
    <property type="evidence" value="ECO:0007669"/>
    <property type="project" value="InterPro"/>
</dbReference>
<keyword evidence="2" id="KW-0326">Glycosidase</keyword>
<dbReference type="Proteomes" id="UP000320333">
    <property type="component" value="Unassembled WGS sequence"/>
</dbReference>
<keyword evidence="1" id="KW-0378">Hydrolase</keyword>
<dbReference type="InterPro" id="IPR050542">
    <property type="entry name" value="Glycosyl_Hydrlase18_Chitinase"/>
</dbReference>
<evidence type="ECO:0000256" key="2">
    <source>
        <dbReference type="ARBA" id="ARBA00023295"/>
    </source>
</evidence>
<keyword evidence="4" id="KW-0812">Transmembrane</keyword>
<dbReference type="EMBL" id="QEAP01000197">
    <property type="protein sequence ID" value="TPX73280.1"/>
    <property type="molecule type" value="Genomic_DNA"/>
</dbReference>
<organism evidence="6 7">
    <name type="scientific">Chytriomyces confervae</name>
    <dbReference type="NCBI Taxonomy" id="246404"/>
    <lineage>
        <taxon>Eukaryota</taxon>
        <taxon>Fungi</taxon>
        <taxon>Fungi incertae sedis</taxon>
        <taxon>Chytridiomycota</taxon>
        <taxon>Chytridiomycota incertae sedis</taxon>
        <taxon>Chytridiomycetes</taxon>
        <taxon>Chytridiales</taxon>
        <taxon>Chytriomycetaceae</taxon>
        <taxon>Chytriomyces</taxon>
    </lineage>
</organism>
<dbReference type="GO" id="GO:0004568">
    <property type="term" value="F:chitinase activity"/>
    <property type="evidence" value="ECO:0007669"/>
    <property type="project" value="TreeGrafter"/>
</dbReference>
<evidence type="ECO:0000259" key="5">
    <source>
        <dbReference type="PROSITE" id="PS51910"/>
    </source>
</evidence>
<protein>
    <recommendedName>
        <fullName evidence="5">GH18 domain-containing protein</fullName>
    </recommendedName>
</protein>
<feature type="domain" description="GH18" evidence="5">
    <location>
        <begin position="95"/>
        <end position="425"/>
    </location>
</feature>
<name>A0A507FCH8_9FUNG</name>
<dbReference type="Gene3D" id="3.20.20.80">
    <property type="entry name" value="Glycosidases"/>
    <property type="match status" value="1"/>
</dbReference>
<dbReference type="GO" id="GO:0005576">
    <property type="term" value="C:extracellular region"/>
    <property type="evidence" value="ECO:0007669"/>
    <property type="project" value="TreeGrafter"/>
</dbReference>
<accession>A0A507FCH8</accession>
<dbReference type="PANTHER" id="PTHR45708">
    <property type="entry name" value="ENDOCHITINASE"/>
    <property type="match status" value="1"/>
</dbReference>
<evidence type="ECO:0000256" key="3">
    <source>
        <dbReference type="SAM" id="MobiDB-lite"/>
    </source>
</evidence>
<dbReference type="AlphaFoldDB" id="A0A507FCH8"/>
<sequence length="486" mass="52188">MAGDKVVTEEDKLKRDRRNKYILIGAALTVLVVAGALIGYFVSKKNSDANASTSTSNSNTVPTATTSGTNSTGAGGSSNVDPNAVGSKNTPSKKRRLIGYYGANAIANGVDIVLGVNNRKTAPTEYQRGLSYYCATGYYDIINLAFLNIYGGGNNRFQITFGSFSDPKLRDGTYIYQGLGTETNTETSVATFIELGKQIKECQAKGVKIVMSLGGDRISAYTYVPGDGVAYANLWYNMFLEGNGPIRPFGPGVVLDGIELDVEKNDNPAVWNAEMISFITTLRTLSPKTEIAIVPQCFLNGVQNKDLNVGDVITETADKIDYLIIQYYNNPQCTYPFDFNFGKWKALYKGPMLVGLAGDWTSAISGGFLEPGPLQAVYDMLKADDQFGGFSVYDVSSSNPPALSWSVQTYANPANSSYSKILKDVLEGVVVGSGFPAQGPPQSDVNLAMRCGGTWDHANFTCGARTCTSNAGCGASEQCFMFLTKC</sequence>
<dbReference type="OrthoDB" id="6020543at2759"/>
<feature type="region of interest" description="Disordered" evidence="3">
    <location>
        <begin position="47"/>
        <end position="91"/>
    </location>
</feature>
<evidence type="ECO:0000256" key="1">
    <source>
        <dbReference type="ARBA" id="ARBA00022801"/>
    </source>
</evidence>
<evidence type="ECO:0000256" key="4">
    <source>
        <dbReference type="SAM" id="Phobius"/>
    </source>
</evidence>
<feature type="transmembrane region" description="Helical" evidence="4">
    <location>
        <begin position="21"/>
        <end position="42"/>
    </location>
</feature>
<comment type="caution">
    <text evidence="6">The sequence shown here is derived from an EMBL/GenBank/DDBJ whole genome shotgun (WGS) entry which is preliminary data.</text>
</comment>
<reference evidence="6 7" key="1">
    <citation type="journal article" date="2019" name="Sci. Rep.">
        <title>Comparative genomics of chytrid fungi reveal insights into the obligate biotrophic and pathogenic lifestyle of Synchytrium endobioticum.</title>
        <authorList>
            <person name="van de Vossenberg B.T.L.H."/>
            <person name="Warris S."/>
            <person name="Nguyen H.D.T."/>
            <person name="van Gent-Pelzer M.P.E."/>
            <person name="Joly D.L."/>
            <person name="van de Geest H.C."/>
            <person name="Bonants P.J.M."/>
            <person name="Smith D.S."/>
            <person name="Levesque C.A."/>
            <person name="van der Lee T.A.J."/>
        </authorList>
    </citation>
    <scope>NUCLEOTIDE SEQUENCE [LARGE SCALE GENOMIC DNA]</scope>
    <source>
        <strain evidence="6 7">CBS 675.73</strain>
    </source>
</reference>
<dbReference type="PANTHER" id="PTHR45708:SF49">
    <property type="entry name" value="ENDOCHITINASE"/>
    <property type="match status" value="1"/>
</dbReference>
<evidence type="ECO:0000313" key="7">
    <source>
        <dbReference type="Proteomes" id="UP000320333"/>
    </source>
</evidence>
<dbReference type="InterPro" id="IPR017853">
    <property type="entry name" value="GH"/>
</dbReference>
<keyword evidence="4" id="KW-0472">Membrane</keyword>
<dbReference type="SUPFAM" id="SSF51445">
    <property type="entry name" value="(Trans)glycosidases"/>
    <property type="match status" value="1"/>
</dbReference>
<keyword evidence="7" id="KW-1185">Reference proteome</keyword>
<evidence type="ECO:0000313" key="6">
    <source>
        <dbReference type="EMBL" id="TPX73280.1"/>
    </source>
</evidence>